<dbReference type="GO" id="GO:0009073">
    <property type="term" value="P:aromatic amino acid family biosynthetic process"/>
    <property type="evidence" value="ECO:0007669"/>
    <property type="project" value="UniProtKB-KW"/>
</dbReference>
<organism evidence="8">
    <name type="scientific">Desulfofervidus auxilii</name>
    <dbReference type="NCBI Taxonomy" id="1621989"/>
    <lineage>
        <taxon>Bacteria</taxon>
        <taxon>Pseudomonadati</taxon>
        <taxon>Thermodesulfobacteriota</taxon>
        <taxon>Candidatus Desulfofervidia</taxon>
        <taxon>Candidatus Desulfofervidales</taxon>
        <taxon>Candidatus Desulfofervidaceae</taxon>
        <taxon>Candidatus Desulfofervidus</taxon>
    </lineage>
</organism>
<dbReference type="PROSITE" id="PS00787">
    <property type="entry name" value="CHORISMATE_SYNTHASE_1"/>
    <property type="match status" value="1"/>
</dbReference>
<keyword evidence="7" id="KW-0456">Lyase</keyword>
<dbReference type="EMBL" id="DRIH01000179">
    <property type="protein sequence ID" value="HEC68183.1"/>
    <property type="molecule type" value="Genomic_DNA"/>
</dbReference>
<dbReference type="SUPFAM" id="SSF103263">
    <property type="entry name" value="Chorismate synthase, AroC"/>
    <property type="match status" value="1"/>
</dbReference>
<comment type="similarity">
    <text evidence="3">Belongs to the chorismate synthase family.</text>
</comment>
<dbReference type="PANTHER" id="PTHR21085">
    <property type="entry name" value="CHORISMATE SYNTHASE"/>
    <property type="match status" value="1"/>
</dbReference>
<evidence type="ECO:0000256" key="5">
    <source>
        <dbReference type="ARBA" id="ARBA00022605"/>
    </source>
</evidence>
<evidence type="ECO:0000256" key="1">
    <source>
        <dbReference type="ARBA" id="ARBA00001914"/>
    </source>
</evidence>
<keyword evidence="5" id="KW-0028">Amino-acid biosynthesis</keyword>
<evidence type="ECO:0000256" key="4">
    <source>
        <dbReference type="ARBA" id="ARBA00013036"/>
    </source>
</evidence>
<feature type="non-terminal residue" evidence="8">
    <location>
        <position position="140"/>
    </location>
</feature>
<dbReference type="UniPathway" id="UPA00053">
    <property type="reaction ID" value="UER00090"/>
</dbReference>
<dbReference type="GO" id="GO:0008652">
    <property type="term" value="P:amino acid biosynthetic process"/>
    <property type="evidence" value="ECO:0007669"/>
    <property type="project" value="UniProtKB-KW"/>
</dbReference>
<comment type="caution">
    <text evidence="8">The sequence shown here is derived from an EMBL/GenBank/DDBJ whole genome shotgun (WGS) entry which is preliminary data.</text>
</comment>
<dbReference type="Proteomes" id="UP000885738">
    <property type="component" value="Unassembled WGS sequence"/>
</dbReference>
<evidence type="ECO:0000313" key="8">
    <source>
        <dbReference type="EMBL" id="HEC68183.1"/>
    </source>
</evidence>
<comment type="pathway">
    <text evidence="2">Metabolic intermediate biosynthesis; chorismate biosynthesis; chorismate from D-erythrose 4-phosphate and phosphoenolpyruvate: step 7/7.</text>
</comment>
<dbReference type="PANTHER" id="PTHR21085:SF0">
    <property type="entry name" value="CHORISMATE SYNTHASE"/>
    <property type="match status" value="1"/>
</dbReference>
<keyword evidence="6" id="KW-0057">Aromatic amino acid biosynthesis</keyword>
<evidence type="ECO:0000256" key="7">
    <source>
        <dbReference type="ARBA" id="ARBA00023239"/>
    </source>
</evidence>
<protein>
    <recommendedName>
        <fullName evidence="4">chorismate synthase</fullName>
        <ecNumber evidence="4">4.2.3.5</ecNumber>
    </recommendedName>
</protein>
<gene>
    <name evidence="8" type="ORF">ENI35_05165</name>
</gene>
<evidence type="ECO:0000256" key="3">
    <source>
        <dbReference type="ARBA" id="ARBA00008014"/>
    </source>
</evidence>
<proteinExistence type="inferred from homology"/>
<reference evidence="8" key="1">
    <citation type="journal article" date="2020" name="mSystems">
        <title>Genome- and Community-Level Interaction Insights into Carbon Utilization and Element Cycling Functions of Hydrothermarchaeota in Hydrothermal Sediment.</title>
        <authorList>
            <person name="Zhou Z."/>
            <person name="Liu Y."/>
            <person name="Xu W."/>
            <person name="Pan J."/>
            <person name="Luo Z.H."/>
            <person name="Li M."/>
        </authorList>
    </citation>
    <scope>NUCLEOTIDE SEQUENCE [LARGE SCALE GENOMIC DNA]</scope>
    <source>
        <strain evidence="8">HyVt-389</strain>
    </source>
</reference>
<dbReference type="GO" id="GO:0009423">
    <property type="term" value="P:chorismate biosynthetic process"/>
    <property type="evidence" value="ECO:0007669"/>
    <property type="project" value="UniProtKB-UniPathway"/>
</dbReference>
<name>A0A7C1VPL7_DESA2</name>
<comment type="cofactor">
    <cofactor evidence="1">
        <name>FMNH2</name>
        <dbReference type="ChEBI" id="CHEBI:57618"/>
    </cofactor>
</comment>
<dbReference type="Pfam" id="PF01264">
    <property type="entry name" value="Chorismate_synt"/>
    <property type="match status" value="1"/>
</dbReference>
<dbReference type="GO" id="GO:0010181">
    <property type="term" value="F:FMN binding"/>
    <property type="evidence" value="ECO:0007669"/>
    <property type="project" value="TreeGrafter"/>
</dbReference>
<evidence type="ECO:0000256" key="6">
    <source>
        <dbReference type="ARBA" id="ARBA00023141"/>
    </source>
</evidence>
<dbReference type="GO" id="GO:0005829">
    <property type="term" value="C:cytosol"/>
    <property type="evidence" value="ECO:0007669"/>
    <property type="project" value="TreeGrafter"/>
</dbReference>
<dbReference type="Gene3D" id="3.60.150.10">
    <property type="entry name" value="Chorismate synthase AroC"/>
    <property type="match status" value="1"/>
</dbReference>
<dbReference type="InterPro" id="IPR020541">
    <property type="entry name" value="Chorismate_synthase_CS"/>
</dbReference>
<dbReference type="InterPro" id="IPR000453">
    <property type="entry name" value="Chorismate_synth"/>
</dbReference>
<dbReference type="AlphaFoldDB" id="A0A7C1VPL7"/>
<dbReference type="EC" id="4.2.3.5" evidence="4"/>
<accession>A0A7C1VPL7</accession>
<evidence type="ECO:0000256" key="2">
    <source>
        <dbReference type="ARBA" id="ARBA00005044"/>
    </source>
</evidence>
<dbReference type="InterPro" id="IPR035904">
    <property type="entry name" value="Chorismate_synth_AroC_sf"/>
</dbReference>
<sequence>MPGNSFGQAFRITTFGESHGIALGVIIDGCPPKLPLTAADIQEELDKRRPGRKLTTPRREPDRVEILSGVFEGKTLGTPITLIVYNQDVDSSKYEAIKDVFRPGHGDFTYFKKYGIRDWRGGGRSSGRETVARVAAGAIA</sequence>
<dbReference type="PROSITE" id="PS00788">
    <property type="entry name" value="CHORISMATE_SYNTHASE_2"/>
    <property type="match status" value="1"/>
</dbReference>
<dbReference type="GO" id="GO:0004107">
    <property type="term" value="F:chorismate synthase activity"/>
    <property type="evidence" value="ECO:0007669"/>
    <property type="project" value="UniProtKB-EC"/>
</dbReference>